<gene>
    <name evidence="5" type="ORF">A2893_04810</name>
</gene>
<dbReference type="NCBIfam" id="TIGR00613">
    <property type="entry name" value="reco"/>
    <property type="match status" value="1"/>
</dbReference>
<dbReference type="SUPFAM" id="SSF57863">
    <property type="entry name" value="ArfGap/RecO-like zinc finger"/>
    <property type="match status" value="1"/>
</dbReference>
<keyword evidence="1" id="KW-0227">DNA damage</keyword>
<dbReference type="InterPro" id="IPR003717">
    <property type="entry name" value="RecO"/>
</dbReference>
<reference evidence="5 6" key="1">
    <citation type="journal article" date="2016" name="Nat. Commun.">
        <title>Thousands of microbial genomes shed light on interconnected biogeochemical processes in an aquifer system.</title>
        <authorList>
            <person name="Anantharaman K."/>
            <person name="Brown C.T."/>
            <person name="Hug L.A."/>
            <person name="Sharon I."/>
            <person name="Castelle C.J."/>
            <person name="Probst A.J."/>
            <person name="Thomas B.C."/>
            <person name="Singh A."/>
            <person name="Wilkins M.J."/>
            <person name="Karaoz U."/>
            <person name="Brodie E.L."/>
            <person name="Williams K.H."/>
            <person name="Hubbard S.S."/>
            <person name="Banfield J.F."/>
        </authorList>
    </citation>
    <scope>NUCLEOTIDE SEQUENCE [LARGE SCALE GENOMIC DNA]</scope>
</reference>
<dbReference type="Proteomes" id="UP000176725">
    <property type="component" value="Unassembled WGS sequence"/>
</dbReference>
<feature type="domain" description="DNA replication/recombination mediator RecO N-terminal" evidence="4">
    <location>
        <begin position="5"/>
        <end position="81"/>
    </location>
</feature>
<evidence type="ECO:0000313" key="5">
    <source>
        <dbReference type="EMBL" id="OGM64946.1"/>
    </source>
</evidence>
<dbReference type="GO" id="GO:0006310">
    <property type="term" value="P:DNA recombination"/>
    <property type="evidence" value="ECO:0007669"/>
    <property type="project" value="UniProtKB-KW"/>
</dbReference>
<evidence type="ECO:0000256" key="3">
    <source>
        <dbReference type="ARBA" id="ARBA00023204"/>
    </source>
</evidence>
<dbReference type="InterPro" id="IPR012340">
    <property type="entry name" value="NA-bd_OB-fold"/>
</dbReference>
<dbReference type="GO" id="GO:0006302">
    <property type="term" value="P:double-strand break repair"/>
    <property type="evidence" value="ECO:0007669"/>
    <property type="project" value="TreeGrafter"/>
</dbReference>
<keyword evidence="3" id="KW-0234">DNA repair</keyword>
<protein>
    <submittedName>
        <fullName evidence="5">DNA repair protein RecO</fullName>
    </submittedName>
</protein>
<dbReference type="PANTHER" id="PTHR33991:SF1">
    <property type="entry name" value="DNA REPAIR PROTEIN RECO"/>
    <property type="match status" value="1"/>
</dbReference>
<dbReference type="AlphaFoldDB" id="A0A1F8BLK6"/>
<evidence type="ECO:0000259" key="4">
    <source>
        <dbReference type="Pfam" id="PF11967"/>
    </source>
</evidence>
<proteinExistence type="predicted"/>
<evidence type="ECO:0000256" key="2">
    <source>
        <dbReference type="ARBA" id="ARBA00023172"/>
    </source>
</evidence>
<name>A0A1F8BLK6_9BACT</name>
<evidence type="ECO:0000256" key="1">
    <source>
        <dbReference type="ARBA" id="ARBA00022763"/>
    </source>
</evidence>
<dbReference type="Gene3D" id="2.40.50.140">
    <property type="entry name" value="Nucleic acid-binding proteins"/>
    <property type="match status" value="1"/>
</dbReference>
<dbReference type="PANTHER" id="PTHR33991">
    <property type="entry name" value="DNA REPAIR PROTEIN RECO"/>
    <property type="match status" value="1"/>
</dbReference>
<accession>A0A1F8BLK6</accession>
<dbReference type="InterPro" id="IPR022572">
    <property type="entry name" value="DNA_rep/recomb_RecO_N"/>
</dbReference>
<dbReference type="Pfam" id="PF11967">
    <property type="entry name" value="RecO_N"/>
    <property type="match status" value="1"/>
</dbReference>
<organism evidence="5 6">
    <name type="scientific">Candidatus Woesebacteria bacterium RIFCSPLOWO2_01_FULL_39_25</name>
    <dbReference type="NCBI Taxonomy" id="1802521"/>
    <lineage>
        <taxon>Bacteria</taxon>
        <taxon>Candidatus Woeseibacteriota</taxon>
    </lineage>
</organism>
<keyword evidence="2" id="KW-0233">DNA recombination</keyword>
<dbReference type="SUPFAM" id="SSF50249">
    <property type="entry name" value="Nucleic acid-binding proteins"/>
    <property type="match status" value="1"/>
</dbReference>
<evidence type="ECO:0000313" key="6">
    <source>
        <dbReference type="Proteomes" id="UP000176725"/>
    </source>
</evidence>
<comment type="caution">
    <text evidence="5">The sequence shown here is derived from an EMBL/GenBank/DDBJ whole genome shotgun (WGS) entry which is preliminary data.</text>
</comment>
<dbReference type="STRING" id="1802521.A2893_04810"/>
<dbReference type="EMBL" id="MGHH01000007">
    <property type="protein sequence ID" value="OGM64946.1"/>
    <property type="molecule type" value="Genomic_DNA"/>
</dbReference>
<sequence length="181" mass="21074">MRPRRYSTEAIILSRKSYGEADRILTVYSKHYGKVQLLAKGVRYPKSRKRGHIEVFSLIRFSAAHGKHLDLITEAETLDSFEKVRKELKKVAVAYHLVDVVKMTTAFEEKNEKLFEIAMNYLNLLKTATQLRKLRHMFIKDCLVLLGFWPLGKDLTDPDKILEKITERRVSSIRVGKKLLQ</sequence>
<dbReference type="InterPro" id="IPR037278">
    <property type="entry name" value="ARFGAP/RecO"/>
</dbReference>
<dbReference type="GO" id="GO:0043590">
    <property type="term" value="C:bacterial nucleoid"/>
    <property type="evidence" value="ECO:0007669"/>
    <property type="project" value="TreeGrafter"/>
</dbReference>